<sequence precursor="true">MRMGHIFIYLALGALISGQGLFAQDDEFQKWLEKDQAQFKQFVEQEDKDFAEFLKKDWQAFLTEQGIKTFSRPKPPKMPVAREEDKPKPQVPVKKIEELPLPPPKPVVKPKPRPLPRPQKQAITVNFYGARLNFPAVRLKSINLKSPLTSEKISQAWLAMAATDYKPLVSALQQTQKQLLLNDWAFLELIDKAVRKNFANDPNICTAYNWFLLNKLGYDAKVAFKADKLFLLMPSKNTIFEQPFVKINNQRYYFISLNERLNLSGKIRTYRGTFKNADQPLRLTLNRLPVFAITPGEKAMHFTFNGKQYQLSAQYDVQLVRFLENYPQTDLTVYFAAPVSGELNYSLLTQLRPMVQGKSELEAVNLLLRFVQTAFKYQTDDQQFGREKCLLPDETLYYPASDCEDRSVLFAFLVRHLLGLEIIGLDYPNHIATAVCFNSQIPGAAVEYKGKRFVICDPTYINADAGMVMPDFKDVNPKIIELK</sequence>
<feature type="region of interest" description="Disordered" evidence="1">
    <location>
        <begin position="69"/>
        <end position="116"/>
    </location>
</feature>
<dbReference type="PaxDb" id="880073-Calab_2906"/>
<evidence type="ECO:0000256" key="1">
    <source>
        <dbReference type="SAM" id="MobiDB-lite"/>
    </source>
</evidence>
<dbReference type="Gene3D" id="3.10.620.30">
    <property type="match status" value="1"/>
</dbReference>
<feature type="chain" id="PRO_5003557823" description="Transglutaminase domain-containing protein" evidence="2">
    <location>
        <begin position="24"/>
        <end position="483"/>
    </location>
</feature>
<protein>
    <recommendedName>
        <fullName evidence="5">Transglutaminase domain-containing protein</fullName>
    </recommendedName>
</protein>
<evidence type="ECO:0000256" key="2">
    <source>
        <dbReference type="SAM" id="SignalP"/>
    </source>
</evidence>
<gene>
    <name evidence="3" type="ORF">Calab_2906</name>
</gene>
<accession>H1XS20</accession>
<dbReference type="STRING" id="880073.Cabys_1766"/>
<keyword evidence="4" id="KW-1185">Reference proteome</keyword>
<keyword evidence="2" id="KW-0732">Signal</keyword>
<evidence type="ECO:0008006" key="5">
    <source>
        <dbReference type="Google" id="ProtNLM"/>
    </source>
</evidence>
<evidence type="ECO:0000313" key="3">
    <source>
        <dbReference type="EMBL" id="EHO42513.1"/>
    </source>
</evidence>
<dbReference type="InParanoid" id="H1XS20"/>
<dbReference type="AlphaFoldDB" id="H1XS20"/>
<reference evidence="3 4" key="1">
    <citation type="submission" date="2011-09" db="EMBL/GenBank/DDBJ databases">
        <title>The permanent draft genome of Caldithrix abyssi DSM 13497.</title>
        <authorList>
            <consortium name="US DOE Joint Genome Institute (JGI-PGF)"/>
            <person name="Lucas S."/>
            <person name="Han J."/>
            <person name="Lapidus A."/>
            <person name="Bruce D."/>
            <person name="Goodwin L."/>
            <person name="Pitluck S."/>
            <person name="Peters L."/>
            <person name="Kyrpides N."/>
            <person name="Mavromatis K."/>
            <person name="Ivanova N."/>
            <person name="Mikhailova N."/>
            <person name="Chertkov O."/>
            <person name="Detter J.C."/>
            <person name="Tapia R."/>
            <person name="Han C."/>
            <person name="Land M."/>
            <person name="Hauser L."/>
            <person name="Markowitz V."/>
            <person name="Cheng J.-F."/>
            <person name="Hugenholtz P."/>
            <person name="Woyke T."/>
            <person name="Wu D."/>
            <person name="Spring S."/>
            <person name="Brambilla E."/>
            <person name="Klenk H.-P."/>
            <person name="Eisen J.A."/>
        </authorList>
    </citation>
    <scope>NUCLEOTIDE SEQUENCE [LARGE SCALE GENOMIC DNA]</scope>
    <source>
        <strain evidence="3 4">DSM 13497</strain>
    </source>
</reference>
<feature type="compositionally biased region" description="Basic and acidic residues" evidence="1">
    <location>
        <begin position="80"/>
        <end position="98"/>
    </location>
</feature>
<name>H1XS20_CALAY</name>
<feature type="signal peptide" evidence="2">
    <location>
        <begin position="1"/>
        <end position="23"/>
    </location>
</feature>
<dbReference type="eggNOG" id="COG1305">
    <property type="taxonomic scope" value="Bacteria"/>
</dbReference>
<dbReference type="Proteomes" id="UP000004671">
    <property type="component" value="Chromosome"/>
</dbReference>
<evidence type="ECO:0000313" key="4">
    <source>
        <dbReference type="Proteomes" id="UP000004671"/>
    </source>
</evidence>
<proteinExistence type="predicted"/>
<dbReference type="EMBL" id="CM001402">
    <property type="protein sequence ID" value="EHO42513.1"/>
    <property type="molecule type" value="Genomic_DNA"/>
</dbReference>
<organism evidence="3 4">
    <name type="scientific">Caldithrix abyssi DSM 13497</name>
    <dbReference type="NCBI Taxonomy" id="880073"/>
    <lineage>
        <taxon>Bacteria</taxon>
        <taxon>Pseudomonadati</taxon>
        <taxon>Calditrichota</taxon>
        <taxon>Calditrichia</taxon>
        <taxon>Calditrichales</taxon>
        <taxon>Calditrichaceae</taxon>
        <taxon>Caldithrix</taxon>
    </lineage>
</organism>
<dbReference type="HOGENOM" id="CLU_042245_0_0_0"/>